<evidence type="ECO:0000256" key="1">
    <source>
        <dbReference type="ARBA" id="ARBA00004651"/>
    </source>
</evidence>
<evidence type="ECO:0000256" key="6">
    <source>
        <dbReference type="ARBA" id="ARBA00023136"/>
    </source>
</evidence>
<dbReference type="STRING" id="260084.SAMN02927928_0706"/>
<evidence type="ECO:0000313" key="8">
    <source>
        <dbReference type="EMBL" id="SCW36422.1"/>
    </source>
</evidence>
<reference evidence="9" key="1">
    <citation type="submission" date="2016-10" db="EMBL/GenBank/DDBJ databases">
        <authorList>
            <person name="Varghese N."/>
            <person name="Submissions S."/>
        </authorList>
    </citation>
    <scope>NUCLEOTIDE SEQUENCE [LARGE SCALE GENOMIC DNA]</scope>
    <source>
        <strain evidence="9">CGMCC 1.3431</strain>
    </source>
</reference>
<dbReference type="InterPro" id="IPR007341">
    <property type="entry name" value="Transgly_assoc"/>
</dbReference>
<gene>
    <name evidence="8" type="ORF">SAMN02927928_0706</name>
</gene>
<protein>
    <submittedName>
        <fullName evidence="8">Uncharacterized membrane protein YeaQ/YmgE, transglycosylase-associated protein family</fullName>
    </submittedName>
</protein>
<comment type="similarity">
    <text evidence="2">Belongs to the UPF0410 family.</text>
</comment>
<feature type="transmembrane region" description="Helical" evidence="7">
    <location>
        <begin position="6"/>
        <end position="24"/>
    </location>
</feature>
<feature type="transmembrane region" description="Helical" evidence="7">
    <location>
        <begin position="60"/>
        <end position="81"/>
    </location>
</feature>
<proteinExistence type="inferred from homology"/>
<feature type="transmembrane region" description="Helical" evidence="7">
    <location>
        <begin position="31"/>
        <end position="54"/>
    </location>
</feature>
<evidence type="ECO:0000256" key="3">
    <source>
        <dbReference type="ARBA" id="ARBA00022475"/>
    </source>
</evidence>
<dbReference type="PANTHER" id="PTHR33884">
    <property type="entry name" value="UPF0410 PROTEIN YMGE"/>
    <property type="match status" value="1"/>
</dbReference>
<accession>A0A1G4PVW1</accession>
<name>A0A1G4PVW1_9CAUL</name>
<dbReference type="RefSeq" id="WP_090643707.1">
    <property type="nucleotide sequence ID" value="NZ_CBCRYE010000001.1"/>
</dbReference>
<evidence type="ECO:0000313" key="9">
    <source>
        <dbReference type="Proteomes" id="UP000199150"/>
    </source>
</evidence>
<evidence type="ECO:0000256" key="5">
    <source>
        <dbReference type="ARBA" id="ARBA00022989"/>
    </source>
</evidence>
<dbReference type="PANTHER" id="PTHR33884:SF3">
    <property type="entry name" value="UPF0410 PROTEIN YMGE"/>
    <property type="match status" value="1"/>
</dbReference>
<keyword evidence="3" id="KW-1003">Cell membrane</keyword>
<dbReference type="GO" id="GO:0005886">
    <property type="term" value="C:plasma membrane"/>
    <property type="evidence" value="ECO:0007669"/>
    <property type="project" value="UniProtKB-SubCell"/>
</dbReference>
<keyword evidence="5 7" id="KW-1133">Transmembrane helix</keyword>
<keyword evidence="9" id="KW-1185">Reference proteome</keyword>
<comment type="subcellular location">
    <subcellularLocation>
        <location evidence="1">Cell membrane</location>
        <topology evidence="1">Multi-pass membrane protein</topology>
    </subcellularLocation>
</comment>
<keyword evidence="6 7" id="KW-0472">Membrane</keyword>
<keyword evidence="4 7" id="KW-0812">Transmembrane</keyword>
<evidence type="ECO:0000256" key="2">
    <source>
        <dbReference type="ARBA" id="ARBA00011006"/>
    </source>
</evidence>
<dbReference type="AlphaFoldDB" id="A0A1G4PVW1"/>
<dbReference type="Proteomes" id="UP000199150">
    <property type="component" value="Unassembled WGS sequence"/>
</dbReference>
<organism evidence="8 9">
    <name type="scientific">Asticcacaulis taihuensis</name>
    <dbReference type="NCBI Taxonomy" id="260084"/>
    <lineage>
        <taxon>Bacteria</taxon>
        <taxon>Pseudomonadati</taxon>
        <taxon>Pseudomonadota</taxon>
        <taxon>Alphaproteobacteria</taxon>
        <taxon>Caulobacterales</taxon>
        <taxon>Caulobacteraceae</taxon>
        <taxon>Asticcacaulis</taxon>
    </lineage>
</organism>
<dbReference type="Pfam" id="PF04226">
    <property type="entry name" value="Transgly_assoc"/>
    <property type="match status" value="1"/>
</dbReference>
<dbReference type="EMBL" id="FMTS01000001">
    <property type="protein sequence ID" value="SCW36422.1"/>
    <property type="molecule type" value="Genomic_DNA"/>
</dbReference>
<evidence type="ECO:0000256" key="7">
    <source>
        <dbReference type="SAM" id="Phobius"/>
    </source>
</evidence>
<sequence>MSVETLIIWLVVGAIAGWLAGAVVKGGGFGLVGDIVVGIVGAIIGGWLAGVLGIHIGGGIIASIITATGGAIVLLLLVRLVRRA</sequence>
<evidence type="ECO:0000256" key="4">
    <source>
        <dbReference type="ARBA" id="ARBA00022692"/>
    </source>
</evidence>